<keyword evidence="9" id="KW-1185">Reference proteome</keyword>
<sequence>MLYQLLKENPIAVFDSGMGGISVLRELLKVMPNEDYIFFGDSINAPYGTKTKEQVNELTCQHADELFKRGCKALVVACNTATTAAVRNLRNKYPDIPIVGIEPAVKPAALSKEYPTVLVMATPMTIREEKLHNLISRFNDQADIIPLACPGLMEFVERGDTESEELENYLKSLLKDYRTNKLDAVVLGCTHYPFVKKKIKEVLGDKVMIFDGGYGTAKEARRRLEVAGLRNPRTTQGKIIFENSMGQDKVELEKLLCYMKE</sequence>
<dbReference type="GO" id="GO:0009252">
    <property type="term" value="P:peptidoglycan biosynthetic process"/>
    <property type="evidence" value="ECO:0007669"/>
    <property type="project" value="UniProtKB-UniRule"/>
</dbReference>
<dbReference type="InterPro" id="IPR001920">
    <property type="entry name" value="Asp/Glu_race"/>
</dbReference>
<dbReference type="InterPro" id="IPR033134">
    <property type="entry name" value="Asp/Glu_racemase_AS_2"/>
</dbReference>
<dbReference type="GO" id="GO:0008360">
    <property type="term" value="P:regulation of cell shape"/>
    <property type="evidence" value="ECO:0007669"/>
    <property type="project" value="UniProtKB-KW"/>
</dbReference>
<dbReference type="AlphaFoldDB" id="A0A1H3I0G6"/>
<accession>A0A1H3I0G6</accession>
<dbReference type="SUPFAM" id="SSF53681">
    <property type="entry name" value="Aspartate/glutamate racemase"/>
    <property type="match status" value="2"/>
</dbReference>
<dbReference type="EMBL" id="FNPG01000010">
    <property type="protein sequence ID" value="SDY21197.1"/>
    <property type="molecule type" value="Genomic_DNA"/>
</dbReference>
<name>A0A1H3I0G6_9FIRM</name>
<dbReference type="Pfam" id="PF01177">
    <property type="entry name" value="Asp_Glu_race"/>
    <property type="match status" value="1"/>
</dbReference>
<evidence type="ECO:0000256" key="7">
    <source>
        <dbReference type="HAMAP-Rule" id="MF_00258"/>
    </source>
</evidence>
<dbReference type="PROSITE" id="PS00923">
    <property type="entry name" value="ASP_GLU_RACEMASE_1"/>
    <property type="match status" value="1"/>
</dbReference>
<dbReference type="PROSITE" id="PS00924">
    <property type="entry name" value="ASP_GLU_RACEMASE_2"/>
    <property type="match status" value="1"/>
</dbReference>
<proteinExistence type="inferred from homology"/>
<evidence type="ECO:0000256" key="5">
    <source>
        <dbReference type="ARBA" id="ARBA00023235"/>
    </source>
</evidence>
<evidence type="ECO:0000313" key="9">
    <source>
        <dbReference type="Proteomes" id="UP000183918"/>
    </source>
</evidence>
<dbReference type="NCBIfam" id="TIGR00067">
    <property type="entry name" value="glut_race"/>
    <property type="match status" value="1"/>
</dbReference>
<dbReference type="FunFam" id="3.40.50.1860:FF:000001">
    <property type="entry name" value="Glutamate racemase"/>
    <property type="match status" value="1"/>
</dbReference>
<dbReference type="STRING" id="1122142.SAMN02910414_01031"/>
<feature type="binding site" evidence="7">
    <location>
        <begin position="190"/>
        <end position="191"/>
    </location>
    <ligand>
        <name>substrate</name>
    </ligand>
</feature>
<dbReference type="InterPro" id="IPR018187">
    <property type="entry name" value="Asp/Glu_racemase_AS_1"/>
</dbReference>
<comment type="pathway">
    <text evidence="7">Cell wall biogenesis; peptidoglycan biosynthesis.</text>
</comment>
<evidence type="ECO:0000256" key="3">
    <source>
        <dbReference type="ARBA" id="ARBA00022960"/>
    </source>
</evidence>
<organism evidence="8 9">
    <name type="scientific">Lachnobacterium bovis DSM 14045</name>
    <dbReference type="NCBI Taxonomy" id="1122142"/>
    <lineage>
        <taxon>Bacteria</taxon>
        <taxon>Bacillati</taxon>
        <taxon>Bacillota</taxon>
        <taxon>Clostridia</taxon>
        <taxon>Lachnospirales</taxon>
        <taxon>Lachnospiraceae</taxon>
        <taxon>Lachnobacterium</taxon>
    </lineage>
</organism>
<feature type="active site" description="Proton donor/acceptor" evidence="7">
    <location>
        <position position="189"/>
    </location>
</feature>
<dbReference type="eggNOG" id="COG0796">
    <property type="taxonomic scope" value="Bacteria"/>
</dbReference>
<dbReference type="InterPro" id="IPR015942">
    <property type="entry name" value="Asp/Glu/hydantoin_racemase"/>
</dbReference>
<protein>
    <recommendedName>
        <fullName evidence="2 7">Glutamate racemase</fullName>
        <ecNumber evidence="2 7">5.1.1.3</ecNumber>
    </recommendedName>
</protein>
<gene>
    <name evidence="7" type="primary">murI</name>
    <name evidence="8" type="ORF">SAMN02910414_01031</name>
</gene>
<comment type="function">
    <text evidence="7">Provides the (R)-glutamate required for cell wall biosynthesis.</text>
</comment>
<comment type="similarity">
    <text evidence="7">Belongs to the aspartate/glutamate racemases family.</text>
</comment>
<dbReference type="OrthoDB" id="9801055at2"/>
<dbReference type="HAMAP" id="MF_00258">
    <property type="entry name" value="Glu_racemase"/>
    <property type="match status" value="1"/>
</dbReference>
<dbReference type="Gene3D" id="3.40.50.1860">
    <property type="match status" value="2"/>
</dbReference>
<feature type="binding site" evidence="7">
    <location>
        <begin position="79"/>
        <end position="80"/>
    </location>
    <ligand>
        <name>substrate</name>
    </ligand>
</feature>
<evidence type="ECO:0000256" key="1">
    <source>
        <dbReference type="ARBA" id="ARBA00001602"/>
    </source>
</evidence>
<dbReference type="UniPathway" id="UPA00219"/>
<dbReference type="GO" id="GO:0008881">
    <property type="term" value="F:glutamate racemase activity"/>
    <property type="evidence" value="ECO:0007669"/>
    <property type="project" value="UniProtKB-UniRule"/>
</dbReference>
<keyword evidence="5 7" id="KW-0413">Isomerase</keyword>
<feature type="binding site" evidence="7">
    <location>
        <begin position="47"/>
        <end position="48"/>
    </location>
    <ligand>
        <name>substrate</name>
    </ligand>
</feature>
<reference evidence="8 9" key="1">
    <citation type="submission" date="2016-10" db="EMBL/GenBank/DDBJ databases">
        <authorList>
            <person name="de Groot N.N."/>
        </authorList>
    </citation>
    <scope>NUCLEOTIDE SEQUENCE [LARGE SCALE GENOMIC DNA]</scope>
    <source>
        <strain evidence="8 9">DSM 14045</strain>
    </source>
</reference>
<dbReference type="Proteomes" id="UP000183918">
    <property type="component" value="Unassembled WGS sequence"/>
</dbReference>
<dbReference type="RefSeq" id="WP_074716751.1">
    <property type="nucleotide sequence ID" value="NZ_FNPG01000010.1"/>
</dbReference>
<dbReference type="GO" id="GO:0071555">
    <property type="term" value="P:cell wall organization"/>
    <property type="evidence" value="ECO:0007669"/>
    <property type="project" value="UniProtKB-KW"/>
</dbReference>
<evidence type="ECO:0000313" key="8">
    <source>
        <dbReference type="EMBL" id="SDY21197.1"/>
    </source>
</evidence>
<keyword evidence="3 7" id="KW-0133">Cell shape</keyword>
<dbReference type="InterPro" id="IPR004391">
    <property type="entry name" value="Glu_race"/>
</dbReference>
<dbReference type="PANTHER" id="PTHR21198">
    <property type="entry name" value="GLUTAMATE RACEMASE"/>
    <property type="match status" value="1"/>
</dbReference>
<comment type="catalytic activity">
    <reaction evidence="1 7">
        <text>L-glutamate = D-glutamate</text>
        <dbReference type="Rhea" id="RHEA:12813"/>
        <dbReference type="ChEBI" id="CHEBI:29985"/>
        <dbReference type="ChEBI" id="CHEBI:29986"/>
        <dbReference type="EC" id="5.1.1.3"/>
    </reaction>
</comment>
<feature type="active site" description="Proton donor/acceptor" evidence="7">
    <location>
        <position position="78"/>
    </location>
</feature>
<keyword evidence="6 7" id="KW-0961">Cell wall biogenesis/degradation</keyword>
<evidence type="ECO:0000256" key="2">
    <source>
        <dbReference type="ARBA" id="ARBA00013090"/>
    </source>
</evidence>
<evidence type="ECO:0000256" key="4">
    <source>
        <dbReference type="ARBA" id="ARBA00022984"/>
    </source>
</evidence>
<dbReference type="PANTHER" id="PTHR21198:SF3">
    <property type="entry name" value="GLUTAMATE RACEMASE"/>
    <property type="match status" value="1"/>
</dbReference>
<evidence type="ECO:0000256" key="6">
    <source>
        <dbReference type="ARBA" id="ARBA00023316"/>
    </source>
</evidence>
<feature type="binding site" evidence="7">
    <location>
        <begin position="15"/>
        <end position="16"/>
    </location>
    <ligand>
        <name>substrate</name>
    </ligand>
</feature>
<dbReference type="EC" id="5.1.1.3" evidence="2 7"/>
<keyword evidence="4 7" id="KW-0573">Peptidoglycan synthesis</keyword>